<protein>
    <recommendedName>
        <fullName evidence="3">Spore coat protein</fullName>
    </recommendedName>
</protein>
<proteinExistence type="predicted"/>
<name>A0ABW4MPC1_9BACI</name>
<reference evidence="2" key="1">
    <citation type="journal article" date="2019" name="Int. J. Syst. Evol. Microbiol.">
        <title>The Global Catalogue of Microorganisms (GCM) 10K type strain sequencing project: providing services to taxonomists for standard genome sequencing and annotation.</title>
        <authorList>
            <consortium name="The Broad Institute Genomics Platform"/>
            <consortium name="The Broad Institute Genome Sequencing Center for Infectious Disease"/>
            <person name="Wu L."/>
            <person name="Ma J."/>
        </authorList>
    </citation>
    <scope>NUCLEOTIDE SEQUENCE [LARGE SCALE GENOMIC DNA]</scope>
    <source>
        <strain evidence="2">CCUG 15531</strain>
    </source>
</reference>
<evidence type="ECO:0008006" key="3">
    <source>
        <dbReference type="Google" id="ProtNLM"/>
    </source>
</evidence>
<organism evidence="1 2">
    <name type="scientific">Fredinandcohnia salidurans</name>
    <dbReference type="NCBI Taxonomy" id="2595041"/>
    <lineage>
        <taxon>Bacteria</taxon>
        <taxon>Bacillati</taxon>
        <taxon>Bacillota</taxon>
        <taxon>Bacilli</taxon>
        <taxon>Bacillales</taxon>
        <taxon>Bacillaceae</taxon>
        <taxon>Fredinandcohnia</taxon>
    </lineage>
</organism>
<evidence type="ECO:0000313" key="2">
    <source>
        <dbReference type="Proteomes" id="UP001597227"/>
    </source>
</evidence>
<dbReference type="Proteomes" id="UP001597227">
    <property type="component" value="Unassembled WGS sequence"/>
</dbReference>
<comment type="caution">
    <text evidence="1">The sequence shown here is derived from an EMBL/GenBank/DDBJ whole genome shotgun (WGS) entry which is preliminary data.</text>
</comment>
<keyword evidence="2" id="KW-1185">Reference proteome</keyword>
<sequence>MTNGYSYIGFQEPFNQEIIDVNDQRIRPGFGFGRPGFGFGRPGFGFGRPGFGFGRPGFGFGRPGFGLGFLGGLATGALLAPGPGFGYYYPPYYPPYPPYYAYPYSYYPNYNIPFSPY</sequence>
<gene>
    <name evidence="1" type="ORF">ACFSFW_11235</name>
</gene>
<evidence type="ECO:0000313" key="1">
    <source>
        <dbReference type="EMBL" id="MFD1779242.1"/>
    </source>
</evidence>
<dbReference type="RefSeq" id="WP_388038209.1">
    <property type="nucleotide sequence ID" value="NZ_JBHUEK010000018.1"/>
</dbReference>
<dbReference type="EMBL" id="JBHUEK010000018">
    <property type="protein sequence ID" value="MFD1779242.1"/>
    <property type="molecule type" value="Genomic_DNA"/>
</dbReference>
<accession>A0ABW4MPC1</accession>